<keyword evidence="8" id="KW-1133">Transmembrane helix</keyword>
<evidence type="ECO:0000256" key="7">
    <source>
        <dbReference type="ARBA" id="ARBA00023033"/>
    </source>
</evidence>
<evidence type="ECO:0000256" key="4">
    <source>
        <dbReference type="ARBA" id="ARBA00022723"/>
    </source>
</evidence>
<dbReference type="GO" id="GO:0020037">
    <property type="term" value="F:heme binding"/>
    <property type="evidence" value="ECO:0007669"/>
    <property type="project" value="InterPro"/>
</dbReference>
<evidence type="ECO:0000256" key="3">
    <source>
        <dbReference type="ARBA" id="ARBA00022617"/>
    </source>
</evidence>
<keyword evidence="3" id="KW-0349">Heme</keyword>
<name>X8JA74_9AGAM</name>
<dbReference type="Proteomes" id="UP000030108">
    <property type="component" value="Unassembled WGS sequence"/>
</dbReference>
<dbReference type="InterPro" id="IPR050364">
    <property type="entry name" value="Cytochrome_P450_fung"/>
</dbReference>
<comment type="cofactor">
    <cofactor evidence="1">
        <name>heme</name>
        <dbReference type="ChEBI" id="CHEBI:30413"/>
    </cofactor>
</comment>
<dbReference type="InterPro" id="IPR036396">
    <property type="entry name" value="Cyt_P450_sf"/>
</dbReference>
<feature type="transmembrane region" description="Helical" evidence="8">
    <location>
        <begin position="6"/>
        <end position="26"/>
    </location>
</feature>
<sequence>MNLNEKFDVIFIVSVSFGLILFRSLWYRFGRSRKLRHPPSPLSLPIVGNLFSMPPGTEHIAYMKLGQQLNSDIIYLKMLGQSIIVLNSAQAASDLFEKREKV</sequence>
<keyword evidence="7" id="KW-0503">Monooxygenase</keyword>
<dbReference type="OrthoDB" id="1055148at2759"/>
<evidence type="ECO:0000256" key="1">
    <source>
        <dbReference type="ARBA" id="ARBA00001971"/>
    </source>
</evidence>
<reference evidence="10" key="1">
    <citation type="journal article" date="2014" name="Genome Announc.">
        <title>Draft genome sequence of the plant-pathogenic soil fungus Rhizoctonia solani anastomosis group 3 strain Rhs1AP.</title>
        <authorList>
            <person name="Cubeta M.A."/>
            <person name="Thomas E."/>
            <person name="Dean R.A."/>
            <person name="Jabaji S."/>
            <person name="Neate S.M."/>
            <person name="Tavantzis S."/>
            <person name="Toda T."/>
            <person name="Vilgalys R."/>
            <person name="Bharathan N."/>
            <person name="Fedorova-Abrams N."/>
            <person name="Pakala S.B."/>
            <person name="Pakala S.M."/>
            <person name="Zafar N."/>
            <person name="Joardar V."/>
            <person name="Losada L."/>
            <person name="Nierman W.C."/>
        </authorList>
    </citation>
    <scope>NUCLEOTIDE SEQUENCE [LARGE SCALE GENOMIC DNA]</scope>
    <source>
        <strain evidence="10">AG-3</strain>
    </source>
</reference>
<evidence type="ECO:0000256" key="6">
    <source>
        <dbReference type="ARBA" id="ARBA00023004"/>
    </source>
</evidence>
<dbReference type="PANTHER" id="PTHR46300">
    <property type="entry name" value="P450, PUTATIVE (EUROFUNG)-RELATED-RELATED"/>
    <property type="match status" value="1"/>
</dbReference>
<keyword evidence="8" id="KW-0472">Membrane</keyword>
<dbReference type="AlphaFoldDB" id="X8JA74"/>
<proteinExistence type="inferred from homology"/>
<keyword evidence="6" id="KW-0408">Iron</keyword>
<comment type="similarity">
    <text evidence="2">Belongs to the cytochrome P450 family.</text>
</comment>
<dbReference type="GO" id="GO:0005506">
    <property type="term" value="F:iron ion binding"/>
    <property type="evidence" value="ECO:0007669"/>
    <property type="project" value="InterPro"/>
</dbReference>
<protein>
    <submittedName>
        <fullName evidence="9">O-methylsterigmatocystin oxidoreductase</fullName>
    </submittedName>
</protein>
<keyword evidence="8" id="KW-0812">Transmembrane</keyword>
<evidence type="ECO:0000313" key="10">
    <source>
        <dbReference type="Proteomes" id="UP000030108"/>
    </source>
</evidence>
<keyword evidence="4" id="KW-0479">Metal-binding</keyword>
<dbReference type="Gene3D" id="1.10.630.10">
    <property type="entry name" value="Cytochrome P450"/>
    <property type="match status" value="1"/>
</dbReference>
<evidence type="ECO:0000256" key="2">
    <source>
        <dbReference type="ARBA" id="ARBA00010617"/>
    </source>
</evidence>
<accession>X8JA74</accession>
<dbReference type="GO" id="GO:0016705">
    <property type="term" value="F:oxidoreductase activity, acting on paired donors, with incorporation or reduction of molecular oxygen"/>
    <property type="evidence" value="ECO:0007669"/>
    <property type="project" value="InterPro"/>
</dbReference>
<dbReference type="GO" id="GO:0004497">
    <property type="term" value="F:monooxygenase activity"/>
    <property type="evidence" value="ECO:0007669"/>
    <property type="project" value="UniProtKB-KW"/>
</dbReference>
<evidence type="ECO:0000256" key="8">
    <source>
        <dbReference type="SAM" id="Phobius"/>
    </source>
</evidence>
<organism evidence="9 10">
    <name type="scientific">Rhizoctonia solani AG-3 Rhs1AP</name>
    <dbReference type="NCBI Taxonomy" id="1086054"/>
    <lineage>
        <taxon>Eukaryota</taxon>
        <taxon>Fungi</taxon>
        <taxon>Dikarya</taxon>
        <taxon>Basidiomycota</taxon>
        <taxon>Agaricomycotina</taxon>
        <taxon>Agaricomycetes</taxon>
        <taxon>Cantharellales</taxon>
        <taxon>Ceratobasidiaceae</taxon>
        <taxon>Rhizoctonia</taxon>
    </lineage>
</organism>
<comment type="caution">
    <text evidence="9">The sequence shown here is derived from an EMBL/GenBank/DDBJ whole genome shotgun (WGS) entry which is preliminary data.</text>
</comment>
<keyword evidence="5" id="KW-0560">Oxidoreductase</keyword>
<dbReference type="EMBL" id="JATN01000319">
    <property type="protein sequence ID" value="EUC60632.1"/>
    <property type="molecule type" value="Genomic_DNA"/>
</dbReference>
<gene>
    <name evidence="9" type="ORF">RSOL_356330</name>
</gene>
<dbReference type="SUPFAM" id="SSF48264">
    <property type="entry name" value="Cytochrome P450"/>
    <property type="match status" value="1"/>
</dbReference>
<evidence type="ECO:0000313" key="9">
    <source>
        <dbReference type="EMBL" id="EUC60632.1"/>
    </source>
</evidence>
<evidence type="ECO:0000256" key="5">
    <source>
        <dbReference type="ARBA" id="ARBA00023002"/>
    </source>
</evidence>
<feature type="non-terminal residue" evidence="9">
    <location>
        <position position="102"/>
    </location>
</feature>